<evidence type="ECO:0000313" key="3">
    <source>
        <dbReference type="Proteomes" id="UP000199515"/>
    </source>
</evidence>
<name>A0A1H3EMM2_9PSEU</name>
<accession>A0A1H3EMM2</accession>
<keyword evidence="1" id="KW-0732">Signal</keyword>
<proteinExistence type="predicted"/>
<dbReference type="AlphaFoldDB" id="A0A1H3EMM2"/>
<feature type="chain" id="PRO_5011713708" description="Allene oxide cyclase barrel-like domain-containing protein" evidence="1">
    <location>
        <begin position="26"/>
        <end position="153"/>
    </location>
</feature>
<evidence type="ECO:0008006" key="4">
    <source>
        <dbReference type="Google" id="ProtNLM"/>
    </source>
</evidence>
<evidence type="ECO:0000313" key="2">
    <source>
        <dbReference type="EMBL" id="SDX79179.1"/>
    </source>
</evidence>
<feature type="signal peptide" evidence="1">
    <location>
        <begin position="1"/>
        <end position="25"/>
    </location>
</feature>
<dbReference type="Proteomes" id="UP000199515">
    <property type="component" value="Unassembled WGS sequence"/>
</dbReference>
<keyword evidence="3" id="KW-1185">Reference proteome</keyword>
<sequence>MKNRYSKAILCSALLMAILPGAADALSVKRFTVASDPGTAVVDFGGITTPPLPGQPLTIRENLRDLDGGPAGLAAIDCVVVAFTTADLVLDCRAHFELLDGAIDGHAVFMTSQHDYPAVVLGGTEAYQGVLGTVRVLDRAPGDETYVFSLLAT</sequence>
<gene>
    <name evidence="2" type="ORF">SAMN05421504_103862</name>
</gene>
<protein>
    <recommendedName>
        <fullName evidence="4">Allene oxide cyclase barrel-like domain-containing protein</fullName>
    </recommendedName>
</protein>
<dbReference type="STRING" id="589385.SAMN05421504_103862"/>
<reference evidence="2 3" key="1">
    <citation type="submission" date="2016-10" db="EMBL/GenBank/DDBJ databases">
        <authorList>
            <person name="de Groot N.N."/>
        </authorList>
    </citation>
    <scope>NUCLEOTIDE SEQUENCE [LARGE SCALE GENOMIC DNA]</scope>
    <source>
        <strain evidence="2 3">CPCC 202699</strain>
    </source>
</reference>
<organism evidence="2 3">
    <name type="scientific">Amycolatopsis xylanica</name>
    <dbReference type="NCBI Taxonomy" id="589385"/>
    <lineage>
        <taxon>Bacteria</taxon>
        <taxon>Bacillati</taxon>
        <taxon>Actinomycetota</taxon>
        <taxon>Actinomycetes</taxon>
        <taxon>Pseudonocardiales</taxon>
        <taxon>Pseudonocardiaceae</taxon>
        <taxon>Amycolatopsis</taxon>
    </lineage>
</organism>
<evidence type="ECO:0000256" key="1">
    <source>
        <dbReference type="SAM" id="SignalP"/>
    </source>
</evidence>
<dbReference type="EMBL" id="FNON01000003">
    <property type="protein sequence ID" value="SDX79179.1"/>
    <property type="molecule type" value="Genomic_DNA"/>
</dbReference>
<dbReference type="RefSeq" id="WP_143047090.1">
    <property type="nucleotide sequence ID" value="NZ_FNON01000003.1"/>
</dbReference>